<proteinExistence type="predicted"/>
<reference evidence="2" key="2">
    <citation type="journal article" date="2021" name="PeerJ">
        <title>Extensive microbial diversity within the chicken gut microbiome revealed by metagenomics and culture.</title>
        <authorList>
            <person name="Gilroy R."/>
            <person name="Ravi A."/>
            <person name="Getino M."/>
            <person name="Pursley I."/>
            <person name="Horton D.L."/>
            <person name="Alikhan N.F."/>
            <person name="Baker D."/>
            <person name="Gharbi K."/>
            <person name="Hall N."/>
            <person name="Watson M."/>
            <person name="Adriaenssens E.M."/>
            <person name="Foster-Nyarko E."/>
            <person name="Jarju S."/>
            <person name="Secka A."/>
            <person name="Antonio M."/>
            <person name="Oren A."/>
            <person name="Chaudhuri R.R."/>
            <person name="La Ragione R."/>
            <person name="Hildebrand F."/>
            <person name="Pallen M.J."/>
        </authorList>
    </citation>
    <scope>NUCLEOTIDE SEQUENCE</scope>
    <source>
        <strain evidence="2">ChiSxjej2B14-8506</strain>
    </source>
</reference>
<dbReference type="Gene3D" id="1.10.3210.10">
    <property type="entry name" value="Hypothetical protein af1432"/>
    <property type="match status" value="1"/>
</dbReference>
<evidence type="ECO:0000256" key="1">
    <source>
        <dbReference type="ARBA" id="ARBA00022801"/>
    </source>
</evidence>
<dbReference type="PANTHER" id="PTHR11845">
    <property type="entry name" value="5'-DEOXYNUCLEOTIDASE HDDC2"/>
    <property type="match status" value="1"/>
</dbReference>
<keyword evidence="1 2" id="KW-0378">Hydrolase</keyword>
<dbReference type="PANTHER" id="PTHR11845:SF13">
    <property type="entry name" value="5'-DEOXYNUCLEOTIDASE HDDC2"/>
    <property type="match status" value="1"/>
</dbReference>
<dbReference type="EMBL" id="DVNK01000043">
    <property type="protein sequence ID" value="HIU47043.1"/>
    <property type="molecule type" value="Genomic_DNA"/>
</dbReference>
<protein>
    <submittedName>
        <fullName evidence="2">5'-deoxynucleotidase</fullName>
        <ecNumber evidence="2">3.1.3.89</ecNumber>
    </submittedName>
</protein>
<comment type="caution">
    <text evidence="2">The sequence shown here is derived from an EMBL/GenBank/DDBJ whole genome shotgun (WGS) entry which is preliminary data.</text>
</comment>
<dbReference type="AlphaFoldDB" id="A0A9D1LS30"/>
<dbReference type="Pfam" id="PF12917">
    <property type="entry name" value="YfbR-like"/>
    <property type="match status" value="1"/>
</dbReference>
<reference evidence="2" key="1">
    <citation type="submission" date="2020-10" db="EMBL/GenBank/DDBJ databases">
        <authorList>
            <person name="Gilroy R."/>
        </authorList>
    </citation>
    <scope>NUCLEOTIDE SEQUENCE</scope>
    <source>
        <strain evidence="2">ChiSxjej2B14-8506</strain>
    </source>
</reference>
<evidence type="ECO:0000313" key="2">
    <source>
        <dbReference type="EMBL" id="HIU47043.1"/>
    </source>
</evidence>
<dbReference type="EC" id="3.1.3.89" evidence="2"/>
<sequence>MSSNFFAYINRMKLIRRWGLMRNTQPENDLEHTMQVVMLAHGMGVIANRRCGAHVDLGRIALLAAYHDAPEVITGDLATPIKYFNPAIKRAFGEIEQVAAQKLAAMLPADLRYDFEPLLSPDESSREWRIVKAADKLSAYIKCVEELKDGNSEFARARDSIARQLEEIELPELREFMAEFGHGFELTLDELD</sequence>
<dbReference type="InterPro" id="IPR039356">
    <property type="entry name" value="YfbR/HDDC2"/>
</dbReference>
<dbReference type="Proteomes" id="UP000824123">
    <property type="component" value="Unassembled WGS sequence"/>
</dbReference>
<dbReference type="NCBIfam" id="NF003009">
    <property type="entry name" value="PRK03826.1"/>
    <property type="match status" value="1"/>
</dbReference>
<evidence type="ECO:0000313" key="3">
    <source>
        <dbReference type="Proteomes" id="UP000824123"/>
    </source>
</evidence>
<name>A0A9D1LS30_9FIRM</name>
<dbReference type="GO" id="GO:0005737">
    <property type="term" value="C:cytoplasm"/>
    <property type="evidence" value="ECO:0007669"/>
    <property type="project" value="TreeGrafter"/>
</dbReference>
<dbReference type="GO" id="GO:0002953">
    <property type="term" value="F:5'-deoxynucleotidase activity"/>
    <property type="evidence" value="ECO:0007669"/>
    <property type="project" value="UniProtKB-EC"/>
</dbReference>
<accession>A0A9D1LS30</accession>
<organism evidence="2 3">
    <name type="scientific">Candidatus Fimadaptatus faecigallinarum</name>
    <dbReference type="NCBI Taxonomy" id="2840814"/>
    <lineage>
        <taxon>Bacteria</taxon>
        <taxon>Bacillati</taxon>
        <taxon>Bacillota</taxon>
        <taxon>Clostridia</taxon>
        <taxon>Eubacteriales</taxon>
        <taxon>Candidatus Fimadaptatus</taxon>
    </lineage>
</organism>
<dbReference type="SUPFAM" id="SSF109604">
    <property type="entry name" value="HD-domain/PDEase-like"/>
    <property type="match status" value="1"/>
</dbReference>
<gene>
    <name evidence="2" type="primary">yfbR</name>
    <name evidence="2" type="ORF">IAC59_07260</name>
</gene>